<name>A0A9W4XTS7_9PLEO</name>
<sequence length="116" mass="12893">MLVDDQRPLCLFSRPLSAETVRGEISALLVPYIIILLLLLLLIIINTTPMPADLPIRCDPKRQTRTPSFPFRSYPTLSPLPGPGQNKAAALPARLTSASCPSALYCTLHYYVHIHR</sequence>
<feature type="transmembrane region" description="Helical" evidence="2">
    <location>
        <begin position="25"/>
        <end position="45"/>
    </location>
</feature>
<evidence type="ECO:0000256" key="1">
    <source>
        <dbReference type="SAM" id="MobiDB-lite"/>
    </source>
</evidence>
<evidence type="ECO:0000313" key="3">
    <source>
        <dbReference type="EMBL" id="CAI6337341.1"/>
    </source>
</evidence>
<dbReference type="EMBL" id="CAOQHR010000007">
    <property type="protein sequence ID" value="CAI6337341.1"/>
    <property type="molecule type" value="Genomic_DNA"/>
</dbReference>
<keyword evidence="2" id="KW-1133">Transmembrane helix</keyword>
<evidence type="ECO:0000256" key="2">
    <source>
        <dbReference type="SAM" id="Phobius"/>
    </source>
</evidence>
<accession>A0A9W4XTS7</accession>
<keyword evidence="4" id="KW-1185">Reference proteome</keyword>
<keyword evidence="2" id="KW-0472">Membrane</keyword>
<keyword evidence="2" id="KW-0812">Transmembrane</keyword>
<evidence type="ECO:0000313" key="4">
    <source>
        <dbReference type="Proteomes" id="UP001152607"/>
    </source>
</evidence>
<organism evidence="3 4">
    <name type="scientific">Periconia digitata</name>
    <dbReference type="NCBI Taxonomy" id="1303443"/>
    <lineage>
        <taxon>Eukaryota</taxon>
        <taxon>Fungi</taxon>
        <taxon>Dikarya</taxon>
        <taxon>Ascomycota</taxon>
        <taxon>Pezizomycotina</taxon>
        <taxon>Dothideomycetes</taxon>
        <taxon>Pleosporomycetidae</taxon>
        <taxon>Pleosporales</taxon>
        <taxon>Massarineae</taxon>
        <taxon>Periconiaceae</taxon>
        <taxon>Periconia</taxon>
    </lineage>
</organism>
<reference evidence="3" key="1">
    <citation type="submission" date="2023-01" db="EMBL/GenBank/DDBJ databases">
        <authorList>
            <person name="Van Ghelder C."/>
            <person name="Rancurel C."/>
        </authorList>
    </citation>
    <scope>NUCLEOTIDE SEQUENCE</scope>
    <source>
        <strain evidence="3">CNCM I-4278</strain>
    </source>
</reference>
<dbReference type="Proteomes" id="UP001152607">
    <property type="component" value="Unassembled WGS sequence"/>
</dbReference>
<gene>
    <name evidence="3" type="ORF">PDIGIT_LOCUS10452</name>
</gene>
<dbReference type="AlphaFoldDB" id="A0A9W4XTS7"/>
<protein>
    <submittedName>
        <fullName evidence="3">Uncharacterized protein</fullName>
    </submittedName>
</protein>
<comment type="caution">
    <text evidence="3">The sequence shown here is derived from an EMBL/GenBank/DDBJ whole genome shotgun (WGS) entry which is preliminary data.</text>
</comment>
<feature type="region of interest" description="Disordered" evidence="1">
    <location>
        <begin position="56"/>
        <end position="81"/>
    </location>
</feature>
<proteinExistence type="predicted"/>